<evidence type="ECO:0000259" key="2">
    <source>
        <dbReference type="PROSITE" id="PS50937"/>
    </source>
</evidence>
<dbReference type="OrthoDB" id="3824912at2"/>
<gene>
    <name evidence="3" type="ORF">C6Y14_00080</name>
</gene>
<evidence type="ECO:0000256" key="1">
    <source>
        <dbReference type="ARBA" id="ARBA00023125"/>
    </source>
</evidence>
<dbReference type="InterPro" id="IPR009061">
    <property type="entry name" value="DNA-bd_dom_put_sf"/>
</dbReference>
<dbReference type="GO" id="GO:0003677">
    <property type="term" value="F:DNA binding"/>
    <property type="evidence" value="ECO:0007669"/>
    <property type="project" value="UniProtKB-KW"/>
</dbReference>
<dbReference type="EMBL" id="PYBJ01000001">
    <property type="protein sequence ID" value="PSM44594.1"/>
    <property type="molecule type" value="Genomic_DNA"/>
</dbReference>
<dbReference type="PROSITE" id="PS50937">
    <property type="entry name" value="HTH_MERR_2"/>
    <property type="match status" value="1"/>
</dbReference>
<dbReference type="PROSITE" id="PS00552">
    <property type="entry name" value="HTH_MERR_1"/>
    <property type="match status" value="1"/>
</dbReference>
<keyword evidence="4" id="KW-1185">Reference proteome</keyword>
<dbReference type="InterPro" id="IPR047057">
    <property type="entry name" value="MerR_fam"/>
</dbReference>
<evidence type="ECO:0000313" key="4">
    <source>
        <dbReference type="Proteomes" id="UP000240429"/>
    </source>
</evidence>
<accession>A0A2P8QED7</accession>
<organism evidence="3 4">
    <name type="scientific">Streptomyces dioscori</name>
    <dbReference type="NCBI Taxonomy" id="2109333"/>
    <lineage>
        <taxon>Bacteria</taxon>
        <taxon>Bacillati</taxon>
        <taxon>Actinomycetota</taxon>
        <taxon>Actinomycetes</taxon>
        <taxon>Kitasatosporales</taxon>
        <taxon>Streptomycetaceae</taxon>
        <taxon>Streptomyces</taxon>
        <taxon>Streptomyces aurantiacus group</taxon>
    </lineage>
</organism>
<dbReference type="PANTHER" id="PTHR30204:SF97">
    <property type="entry name" value="MERR FAMILY REGULATORY PROTEIN"/>
    <property type="match status" value="1"/>
</dbReference>
<dbReference type="InterPro" id="IPR000551">
    <property type="entry name" value="MerR-type_HTH_dom"/>
</dbReference>
<name>A0A2P8QED7_9ACTN</name>
<dbReference type="Pfam" id="PF13411">
    <property type="entry name" value="MerR_1"/>
    <property type="match status" value="1"/>
</dbReference>
<dbReference type="CDD" id="cd01282">
    <property type="entry name" value="HTH_MerR-like_sg3"/>
    <property type="match status" value="1"/>
</dbReference>
<dbReference type="PANTHER" id="PTHR30204">
    <property type="entry name" value="REDOX-CYCLING DRUG-SENSING TRANSCRIPTIONAL ACTIVATOR SOXR"/>
    <property type="match status" value="1"/>
</dbReference>
<keyword evidence="1" id="KW-0238">DNA-binding</keyword>
<dbReference type="Gene3D" id="1.10.1660.10">
    <property type="match status" value="1"/>
</dbReference>
<dbReference type="RefSeq" id="WP_107014348.1">
    <property type="nucleotide sequence ID" value="NZ_KZ679038.1"/>
</dbReference>
<feature type="domain" description="HTH merR-type" evidence="2">
    <location>
        <begin position="1"/>
        <end position="68"/>
    </location>
</feature>
<dbReference type="AlphaFoldDB" id="A0A2P8QED7"/>
<proteinExistence type="predicted"/>
<reference evidence="3 4" key="1">
    <citation type="submission" date="2018-03" db="EMBL/GenBank/DDBJ databases">
        <title>Streptomyces dioscori sp. nov., a novel endophytic actinobacterium isolated from bulbil of Dioscorea bulbifera L.</title>
        <authorList>
            <person name="Zhikuan W."/>
        </authorList>
    </citation>
    <scope>NUCLEOTIDE SEQUENCE [LARGE SCALE GENOMIC DNA]</scope>
    <source>
        <strain evidence="3 4">A217</strain>
    </source>
</reference>
<sequence>MRIGEVASAAGVSTRALRYYEQQQLIVSSRSAGGQRLYAPDTVERVRWIQLLYAAGLSSRTIVEFLPCVHTGIAGPEMIARLRAERDRLDEHMRDLAATRARLDSVLAAAEFDATRSGDEAAEV</sequence>
<evidence type="ECO:0000313" key="3">
    <source>
        <dbReference type="EMBL" id="PSM44594.1"/>
    </source>
</evidence>
<protein>
    <submittedName>
        <fullName evidence="3">MerR family transcriptional regulator</fullName>
    </submittedName>
</protein>
<dbReference type="PRINTS" id="PR00040">
    <property type="entry name" value="HTHMERR"/>
</dbReference>
<comment type="caution">
    <text evidence="3">The sequence shown here is derived from an EMBL/GenBank/DDBJ whole genome shotgun (WGS) entry which is preliminary data.</text>
</comment>
<dbReference type="Proteomes" id="UP000240429">
    <property type="component" value="Unassembled WGS sequence"/>
</dbReference>
<dbReference type="SUPFAM" id="SSF46955">
    <property type="entry name" value="Putative DNA-binding domain"/>
    <property type="match status" value="1"/>
</dbReference>
<dbReference type="GO" id="GO:0003700">
    <property type="term" value="F:DNA-binding transcription factor activity"/>
    <property type="evidence" value="ECO:0007669"/>
    <property type="project" value="InterPro"/>
</dbReference>
<dbReference type="SMART" id="SM00422">
    <property type="entry name" value="HTH_MERR"/>
    <property type="match status" value="1"/>
</dbReference>